<proteinExistence type="predicted"/>
<dbReference type="InterPro" id="IPR051782">
    <property type="entry name" value="ABC_Transporter_VariousFunc"/>
</dbReference>
<dbReference type="GO" id="GO:0005524">
    <property type="term" value="F:ATP binding"/>
    <property type="evidence" value="ECO:0007669"/>
    <property type="project" value="UniProtKB-KW"/>
</dbReference>
<dbReference type="SMART" id="SM00382">
    <property type="entry name" value="AAA"/>
    <property type="match status" value="1"/>
</dbReference>
<dbReference type="OrthoDB" id="9804819at2"/>
<dbReference type="RefSeq" id="WP_089971903.1">
    <property type="nucleotide sequence ID" value="NZ_CP071376.1"/>
</dbReference>
<dbReference type="AlphaFoldDB" id="A0A1H0UXG0"/>
<dbReference type="GeneID" id="65310031"/>
<dbReference type="STRING" id="94869.SAMN04488529_11329"/>
<dbReference type="PANTHER" id="PTHR42939">
    <property type="entry name" value="ABC TRANSPORTER ATP-BINDING PROTEIN ALBC-RELATED"/>
    <property type="match status" value="1"/>
</dbReference>
<protein>
    <submittedName>
        <fullName evidence="4">ABC-2 type transport system ATP-binding protein</fullName>
    </submittedName>
</protein>
<reference evidence="4 5" key="1">
    <citation type="submission" date="2016-10" db="EMBL/GenBank/DDBJ databases">
        <authorList>
            <person name="de Groot N.N."/>
        </authorList>
    </citation>
    <scope>NUCLEOTIDE SEQUENCE [LARGE SCALE GENOMIC DNA]</scope>
    <source>
        <strain evidence="4 5">DSM 12272</strain>
    </source>
</reference>
<dbReference type="PANTHER" id="PTHR42939:SF1">
    <property type="entry name" value="ABC TRANSPORTER ATP-BINDING PROTEIN ALBC-RELATED"/>
    <property type="match status" value="1"/>
</dbReference>
<dbReference type="InterPro" id="IPR027417">
    <property type="entry name" value="P-loop_NTPase"/>
</dbReference>
<keyword evidence="3 4" id="KW-0067">ATP-binding</keyword>
<keyword evidence="5" id="KW-1185">Reference proteome</keyword>
<dbReference type="InterPro" id="IPR003593">
    <property type="entry name" value="AAA+_ATPase"/>
</dbReference>
<dbReference type="EMBL" id="FNJM01000013">
    <property type="protein sequence ID" value="SDP70860.1"/>
    <property type="molecule type" value="Genomic_DNA"/>
</dbReference>
<dbReference type="Proteomes" id="UP000198597">
    <property type="component" value="Unassembled WGS sequence"/>
</dbReference>
<keyword evidence="1" id="KW-0813">Transport</keyword>
<evidence type="ECO:0000313" key="5">
    <source>
        <dbReference type="Proteomes" id="UP000198597"/>
    </source>
</evidence>
<organism evidence="4 5">
    <name type="scientific">Clostridium gasigenes</name>
    <dbReference type="NCBI Taxonomy" id="94869"/>
    <lineage>
        <taxon>Bacteria</taxon>
        <taxon>Bacillati</taxon>
        <taxon>Bacillota</taxon>
        <taxon>Clostridia</taxon>
        <taxon>Eubacteriales</taxon>
        <taxon>Clostridiaceae</taxon>
        <taxon>Clostridium</taxon>
    </lineage>
</organism>
<keyword evidence="2" id="KW-0547">Nucleotide-binding</keyword>
<evidence type="ECO:0000313" key="4">
    <source>
        <dbReference type="EMBL" id="SDP70860.1"/>
    </source>
</evidence>
<sequence length="291" mass="33033">MSTIKISNITKNFGDVCALNDVSLTLEENKIYGLLGRNGEGKTTLLNLMTNRIFPTRGTITIDGENVIENDNALEKIYLMVEKDLYPESMKIKDILKWTAEFYKNFNMDYALELSKKFGININKKFKELSTGYTSICKIIITLASNAEILLFDEPILGLDAGHRDLFYKELMANYIEKPKTIILSTHIIEEVADILENVIIMKDNKIIKNVEVEELLKDSYTISGLDKNVDDYIKGKNCVNVETMASFKAATIIGEVTNKEKEEQIKLDLKVSKVELQKLFIYLTSEGGEK</sequence>
<dbReference type="CDD" id="cd03230">
    <property type="entry name" value="ABC_DR_subfamily_A"/>
    <property type="match status" value="1"/>
</dbReference>
<gene>
    <name evidence="4" type="ORF">SAMN04488529_11329</name>
</gene>
<dbReference type="GO" id="GO:0016887">
    <property type="term" value="F:ATP hydrolysis activity"/>
    <property type="evidence" value="ECO:0007669"/>
    <property type="project" value="InterPro"/>
</dbReference>
<evidence type="ECO:0000256" key="1">
    <source>
        <dbReference type="ARBA" id="ARBA00022448"/>
    </source>
</evidence>
<dbReference type="SUPFAM" id="SSF52540">
    <property type="entry name" value="P-loop containing nucleoside triphosphate hydrolases"/>
    <property type="match status" value="1"/>
</dbReference>
<evidence type="ECO:0000256" key="3">
    <source>
        <dbReference type="ARBA" id="ARBA00022840"/>
    </source>
</evidence>
<dbReference type="InterPro" id="IPR003439">
    <property type="entry name" value="ABC_transporter-like_ATP-bd"/>
</dbReference>
<evidence type="ECO:0000256" key="2">
    <source>
        <dbReference type="ARBA" id="ARBA00022741"/>
    </source>
</evidence>
<dbReference type="Pfam" id="PF00005">
    <property type="entry name" value="ABC_tran"/>
    <property type="match status" value="1"/>
</dbReference>
<dbReference type="PROSITE" id="PS50893">
    <property type="entry name" value="ABC_TRANSPORTER_2"/>
    <property type="match status" value="1"/>
</dbReference>
<dbReference type="Gene3D" id="3.40.50.300">
    <property type="entry name" value="P-loop containing nucleotide triphosphate hydrolases"/>
    <property type="match status" value="1"/>
</dbReference>
<accession>A0A1H0UXG0</accession>
<name>A0A1H0UXG0_9CLOT</name>